<dbReference type="Pfam" id="PF25349">
    <property type="entry name" value="PH_PHS1"/>
    <property type="match status" value="1"/>
</dbReference>
<dbReference type="PANTHER" id="PTHR31923:SF27">
    <property type="entry name" value="BSD DOMAIN-CONTAINING PROTEIN"/>
    <property type="match status" value="1"/>
</dbReference>
<dbReference type="Pfam" id="PF03909">
    <property type="entry name" value="BSD"/>
    <property type="match status" value="1"/>
</dbReference>
<gene>
    <name evidence="3" type="ORF">AT9943_LOCUS898</name>
</gene>
<dbReference type="SUPFAM" id="SSF140383">
    <property type="entry name" value="BSD domain-like"/>
    <property type="match status" value="1"/>
</dbReference>
<feature type="compositionally biased region" description="Polar residues" evidence="1">
    <location>
        <begin position="690"/>
        <end position="699"/>
    </location>
</feature>
<dbReference type="EMBL" id="LR881466">
    <property type="protein sequence ID" value="CAD5312344.1"/>
    <property type="molecule type" value="Genomic_DNA"/>
</dbReference>
<evidence type="ECO:0000313" key="3">
    <source>
        <dbReference type="EMBL" id="CAD5312344.1"/>
    </source>
</evidence>
<reference evidence="3 4" key="1">
    <citation type="submission" date="2020-09" db="EMBL/GenBank/DDBJ databases">
        <authorList>
            <person name="Ashkenazy H."/>
        </authorList>
    </citation>
    <scope>NUCLEOTIDE SEQUENCE [LARGE SCALE GENOMIC DNA]</scope>
    <source>
        <strain evidence="4">cv. Cdm-0</strain>
    </source>
</reference>
<dbReference type="PROSITE" id="PS50858">
    <property type="entry name" value="BSD"/>
    <property type="match status" value="1"/>
</dbReference>
<dbReference type="InterPro" id="IPR057619">
    <property type="entry name" value="PH_PHS1"/>
</dbReference>
<name>A0A7G2DSQ1_ARATH</name>
<feature type="region of interest" description="Disordered" evidence="1">
    <location>
        <begin position="418"/>
        <end position="499"/>
    </location>
</feature>
<dbReference type="InterPro" id="IPR005607">
    <property type="entry name" value="BSD_dom"/>
</dbReference>
<feature type="region of interest" description="Disordered" evidence="1">
    <location>
        <begin position="349"/>
        <end position="392"/>
    </location>
</feature>
<feature type="region of interest" description="Disordered" evidence="1">
    <location>
        <begin position="684"/>
        <end position="723"/>
    </location>
</feature>
<evidence type="ECO:0000259" key="2">
    <source>
        <dbReference type="PROSITE" id="PS50858"/>
    </source>
</evidence>
<dbReference type="SMART" id="SM00751">
    <property type="entry name" value="BSD"/>
    <property type="match status" value="1"/>
</dbReference>
<feature type="compositionally biased region" description="Acidic residues" evidence="1">
    <location>
        <begin position="702"/>
        <end position="715"/>
    </location>
</feature>
<feature type="compositionally biased region" description="Basic and acidic residues" evidence="1">
    <location>
        <begin position="469"/>
        <end position="479"/>
    </location>
</feature>
<accession>A0A7G2DSQ1</accession>
<feature type="compositionally biased region" description="Acidic residues" evidence="1">
    <location>
        <begin position="349"/>
        <end position="359"/>
    </location>
</feature>
<feature type="compositionally biased region" description="Basic and acidic residues" evidence="1">
    <location>
        <begin position="360"/>
        <end position="375"/>
    </location>
</feature>
<feature type="compositionally biased region" description="Polar residues" evidence="1">
    <location>
        <begin position="427"/>
        <end position="448"/>
    </location>
</feature>
<organism evidence="3 4">
    <name type="scientific">Arabidopsis thaliana</name>
    <name type="common">Mouse-ear cress</name>
    <dbReference type="NCBI Taxonomy" id="3702"/>
    <lineage>
        <taxon>Eukaryota</taxon>
        <taxon>Viridiplantae</taxon>
        <taxon>Streptophyta</taxon>
        <taxon>Embryophyta</taxon>
        <taxon>Tracheophyta</taxon>
        <taxon>Spermatophyta</taxon>
        <taxon>Magnoliopsida</taxon>
        <taxon>eudicotyledons</taxon>
        <taxon>Gunneridae</taxon>
        <taxon>Pentapetalae</taxon>
        <taxon>rosids</taxon>
        <taxon>malvids</taxon>
        <taxon>Brassicales</taxon>
        <taxon>Brassicaceae</taxon>
        <taxon>Camelineae</taxon>
        <taxon>Arabidopsis</taxon>
    </lineage>
</organism>
<feature type="domain" description="BSD" evidence="2">
    <location>
        <begin position="535"/>
        <end position="587"/>
    </location>
</feature>
<protein>
    <submittedName>
        <fullName evidence="3">(thale cress) hypothetical protein</fullName>
    </submittedName>
</protein>
<dbReference type="PANTHER" id="PTHR31923">
    <property type="entry name" value="BSD DOMAIN-CONTAINING PROTEIN"/>
    <property type="match status" value="1"/>
</dbReference>
<dbReference type="AlphaFoldDB" id="A0A7G2DSQ1"/>
<evidence type="ECO:0000256" key="1">
    <source>
        <dbReference type="SAM" id="MobiDB-lite"/>
    </source>
</evidence>
<dbReference type="Proteomes" id="UP000516314">
    <property type="component" value="Chromosome 1"/>
</dbReference>
<sequence length="760" mass="85526">MAGSLTASNRRRNAEDSSEIYRWTIGFARFVHYPSSPSPHPVLKPLGKREQYHSPHGTWLSASSSTVSLHIVDELNRSDVILSVKLGQKVLIQKFALRFSTCDAALEFVEALKEKIKGLKEASTQNQKNKTRCDVSFQSDYNPSDAIIPRATQKEPNMVRPLNSYVPEMLPRIVYEAQYQKSETRSEVSFQSDYNPSIEIFPRATEEEPNMVRFFDSSVPEVLPRPEYEAGQALYPSQSTLNQIPSLPPSFTTLLSGCFPDSTLDAGQTTVKQNPDLKSQILKYMEDSSFQDMLQKVERIIDEIGGEKMEVKEIGRSSKIILPACMHETCSGGFSLKNDCCLYDGIGDDDAADDDEDNNNDEKTPKASTERHDFSRNAVRLSPEEEAQARGVKDDLTELGHTLTRQFRGVANFLAPLPDGSSSSSSDLSNHPRFNQSRSSDPGLNQSRSSDRDESCVGSDTPETGIRFRSWDLEEKLAEGNDPEDEEEEEEETDEEEEEEIAAVALTDEVLAFARNIAMHPETWLDFPLDPDEDLDDLEMSDAQRGHALAIERLAPRLAALRIELCPCHMSVGYFWKVYFVLLLSRLNKHDAHLLSSPQVMEARALWMKELQNQTHSSKESRDMILEEEDITPSTSNYYNHAPPEFLSPRIYAFEPPSIMYRDFEHGSENAQFIDKAVIEEKPIQKNDKNSASLSQTSKDVVDDDDDDWPEEEDSANSWAPMFTVNEDDVSFSDLEGDDDISSLALKSKITSKGTDQKGT</sequence>
<proteinExistence type="predicted"/>
<evidence type="ECO:0000313" key="4">
    <source>
        <dbReference type="Proteomes" id="UP000516314"/>
    </source>
</evidence>
<feature type="compositionally biased region" description="Acidic residues" evidence="1">
    <location>
        <begin position="481"/>
        <end position="499"/>
    </location>
</feature>
<dbReference type="InterPro" id="IPR035925">
    <property type="entry name" value="BSD_dom_sf"/>
</dbReference>